<dbReference type="InterPro" id="IPR036915">
    <property type="entry name" value="Cyclin-like_sf"/>
</dbReference>
<feature type="domain" description="Cyclin-like" evidence="2">
    <location>
        <begin position="302"/>
        <end position="389"/>
    </location>
</feature>
<accession>A0A7M5XFZ0</accession>
<dbReference type="Gene3D" id="1.10.472.10">
    <property type="entry name" value="Cyclin-like"/>
    <property type="match status" value="1"/>
</dbReference>
<evidence type="ECO:0000313" key="4">
    <source>
        <dbReference type="Proteomes" id="UP000594262"/>
    </source>
</evidence>
<name>A0A7M5XFZ0_9CNID</name>
<evidence type="ECO:0000313" key="3">
    <source>
        <dbReference type="EnsemblMetazoa" id="CLYHEMP021766.1"/>
    </source>
</evidence>
<reference evidence="3" key="1">
    <citation type="submission" date="2021-01" db="UniProtKB">
        <authorList>
            <consortium name="EnsemblMetazoa"/>
        </authorList>
    </citation>
    <scope>IDENTIFICATION</scope>
</reference>
<protein>
    <recommendedName>
        <fullName evidence="2">Cyclin-like domain-containing protein</fullName>
    </recommendedName>
</protein>
<dbReference type="PANTHER" id="PTHR22896">
    <property type="entry name" value="CDK5 AND ABL1 ENZYME SUBSTRATE 1"/>
    <property type="match status" value="1"/>
</dbReference>
<dbReference type="GO" id="GO:0051726">
    <property type="term" value="P:regulation of cell cycle"/>
    <property type="evidence" value="ECO:0007669"/>
    <property type="project" value="InterPro"/>
</dbReference>
<dbReference type="InterPro" id="IPR012388">
    <property type="entry name" value="CABLES1/2"/>
</dbReference>
<dbReference type="PANTHER" id="PTHR22896:SF0">
    <property type="entry name" value="CYCLIN N-TERMINAL DOMAIN-CONTAINING PROTEIN"/>
    <property type="match status" value="1"/>
</dbReference>
<keyword evidence="4" id="KW-1185">Reference proteome</keyword>
<dbReference type="InterPro" id="IPR006671">
    <property type="entry name" value="Cyclin_N"/>
</dbReference>
<dbReference type="GeneID" id="136807483"/>
<dbReference type="SMART" id="SM00385">
    <property type="entry name" value="CYCLIN"/>
    <property type="match status" value="1"/>
</dbReference>
<dbReference type="Proteomes" id="UP000594262">
    <property type="component" value="Unplaced"/>
</dbReference>
<organism evidence="3 4">
    <name type="scientific">Clytia hemisphaerica</name>
    <dbReference type="NCBI Taxonomy" id="252671"/>
    <lineage>
        <taxon>Eukaryota</taxon>
        <taxon>Metazoa</taxon>
        <taxon>Cnidaria</taxon>
        <taxon>Hydrozoa</taxon>
        <taxon>Hydroidolina</taxon>
        <taxon>Leptothecata</taxon>
        <taxon>Obeliida</taxon>
        <taxon>Clytiidae</taxon>
        <taxon>Clytia</taxon>
    </lineage>
</organism>
<comment type="similarity">
    <text evidence="1">Belongs to the cyclin family.</text>
</comment>
<evidence type="ECO:0000256" key="1">
    <source>
        <dbReference type="RuleBase" id="RU000383"/>
    </source>
</evidence>
<dbReference type="SUPFAM" id="SSF47954">
    <property type="entry name" value="Cyclin-like"/>
    <property type="match status" value="1"/>
</dbReference>
<dbReference type="InterPro" id="IPR013763">
    <property type="entry name" value="Cyclin-like_dom"/>
</dbReference>
<sequence>MINGYEEARKKYKSRRLVEGYLFLKSLSSNEFESGNSQLVASAVHPKLEENARNSSIETLLSNVPLDKRKPALLHSVSITAAANVDDEIHLQKYRSDDNKGGGGFFELNTPSMLRSKSTIETSKDLKNRIKLTTPNRMKHLNEEAYGKRLVLTSKHKAPYCMFSVIPYTKNKHQHNEKNTSGHYHAHHSTNLIDNVDIGDGKREVSFWQLLVPENWKRQRNQDHENDKDFNEYHLVDYDPMMLDDPELTCGKHRKVLTLSSYTVSIIQYAKPSAVKKDINEQFREKHPNLTITLTKLRSLKAEIVQIAHKMNLDMAVIAGAFVYFEKAILKTRIHKNNRKCIAGASLLLSIKFFDDVHGKNIKGCIEAIQDQLRISHKELLSCELQLLVLLEFALQIPANEVIPTYKRLENSLS</sequence>
<dbReference type="CDD" id="cd20556">
    <property type="entry name" value="CYCLIN_CABLES"/>
    <property type="match status" value="1"/>
</dbReference>
<dbReference type="EnsemblMetazoa" id="CLYHEMT021766.1">
    <property type="protein sequence ID" value="CLYHEMP021766.1"/>
    <property type="gene ID" value="CLYHEMG021766"/>
</dbReference>
<evidence type="ECO:0000259" key="2">
    <source>
        <dbReference type="SMART" id="SM00385"/>
    </source>
</evidence>
<dbReference type="RefSeq" id="XP_066920165.1">
    <property type="nucleotide sequence ID" value="XM_067064064.1"/>
</dbReference>
<dbReference type="OrthoDB" id="5353095at2759"/>
<proteinExistence type="inferred from homology"/>
<dbReference type="AlphaFoldDB" id="A0A7M5XFZ0"/>
<keyword evidence="1" id="KW-0195">Cyclin</keyword>
<dbReference type="Pfam" id="PF00134">
    <property type="entry name" value="Cyclin_N"/>
    <property type="match status" value="1"/>
</dbReference>